<feature type="region of interest" description="Disordered" evidence="1">
    <location>
        <begin position="75"/>
        <end position="104"/>
    </location>
</feature>
<proteinExistence type="predicted"/>
<dbReference type="Proteomes" id="UP001204953">
    <property type="component" value="Unassembled WGS sequence"/>
</dbReference>
<dbReference type="EMBL" id="JAMZMM010000088">
    <property type="protein sequence ID" value="MCP2729013.1"/>
    <property type="molecule type" value="Genomic_DNA"/>
</dbReference>
<name>A0AAE3KNU2_9CYAN</name>
<comment type="caution">
    <text evidence="2">The sequence shown here is derived from an EMBL/GenBank/DDBJ whole genome shotgun (WGS) entry which is preliminary data.</text>
</comment>
<protein>
    <submittedName>
        <fullName evidence="2">Uncharacterized protein</fullName>
    </submittedName>
</protein>
<evidence type="ECO:0000256" key="1">
    <source>
        <dbReference type="SAM" id="MobiDB-lite"/>
    </source>
</evidence>
<accession>A0AAE3KNU2</accession>
<keyword evidence="3" id="KW-1185">Reference proteome</keyword>
<dbReference type="AlphaFoldDB" id="A0AAE3KNU2"/>
<gene>
    <name evidence="2" type="ORF">NJ959_11150</name>
</gene>
<evidence type="ECO:0000313" key="2">
    <source>
        <dbReference type="EMBL" id="MCP2729013.1"/>
    </source>
</evidence>
<dbReference type="RefSeq" id="WP_254011803.1">
    <property type="nucleotide sequence ID" value="NZ_JAMZMM010000088.1"/>
</dbReference>
<evidence type="ECO:0000313" key="3">
    <source>
        <dbReference type="Proteomes" id="UP001204953"/>
    </source>
</evidence>
<sequence>MSQPTINACSQIKCPFFEVQPSVGRCTRYSKPSQCHLSTMFEFESDGYWLFVMNQSVLPQMQKVNDRFLSKDKESRKQLEQLRKNAPSIELKTDTPVNKPQVAH</sequence>
<reference evidence="2" key="1">
    <citation type="submission" date="2022-06" db="EMBL/GenBank/DDBJ databases">
        <title>New cyanobacteria of genus Symplocastrum in benthos of Lake Baikal.</title>
        <authorList>
            <person name="Sorokovikova E."/>
            <person name="Tikhonova I."/>
            <person name="Krasnopeev A."/>
            <person name="Evseev P."/>
            <person name="Gladkikh A."/>
            <person name="Belykh O."/>
        </authorList>
    </citation>
    <scope>NUCLEOTIDE SEQUENCE</scope>
    <source>
        <strain evidence="2">BBK-W-15</strain>
    </source>
</reference>
<organism evidence="2 3">
    <name type="scientific">Limnofasciculus baicalensis BBK-W-15</name>
    <dbReference type="NCBI Taxonomy" id="2699891"/>
    <lineage>
        <taxon>Bacteria</taxon>
        <taxon>Bacillati</taxon>
        <taxon>Cyanobacteriota</taxon>
        <taxon>Cyanophyceae</taxon>
        <taxon>Coleofasciculales</taxon>
        <taxon>Coleofasciculaceae</taxon>
        <taxon>Limnofasciculus</taxon>
        <taxon>Limnofasciculus baicalensis</taxon>
    </lineage>
</organism>